<sequence>MKKELIFYYIGVLVFFTVLIFSVRHIVNTTRIFVSYEDGFNPIHIKWNFDRKDSTLRVKDPMYLKNEYYLIDYKDRSFLKKDTVLYAELYDDSLTNKGNILNIQPPYFLWKEAKNDTLKVFKHSITLKFTKKKEIY</sequence>
<reference evidence="2" key="2">
    <citation type="journal article" date="2022" name="Sci. Total Environ.">
        <title>Prevalence, transmission, and molecular epidemiology of tet(X)-positive bacteria among humans, animals, and environmental niches in China: An epidemiological, and genomic-based study.</title>
        <authorList>
            <person name="Dong N."/>
            <person name="Zeng Y."/>
            <person name="Cai C."/>
            <person name="Sun C."/>
            <person name="Lu J."/>
            <person name="Liu C."/>
            <person name="Zhou H."/>
            <person name="Sun Q."/>
            <person name="Shu L."/>
            <person name="Wang H."/>
            <person name="Wang Y."/>
            <person name="Wang S."/>
            <person name="Wu C."/>
            <person name="Chan E.W."/>
            <person name="Chen G."/>
            <person name="Shen Z."/>
            <person name="Chen S."/>
            <person name="Zhang R."/>
        </authorList>
    </citation>
    <scope>NUCLEOTIDE SEQUENCE</scope>
    <source>
        <strain evidence="2">R655-4</strain>
    </source>
</reference>
<dbReference type="Proteomes" id="UP001170959">
    <property type="component" value="Unassembled WGS sequence"/>
</dbReference>
<keyword evidence="1" id="KW-0472">Membrane</keyword>
<dbReference type="RefSeq" id="WP_159154817.1">
    <property type="nucleotide sequence ID" value="NZ_CP013210.1"/>
</dbReference>
<feature type="transmembrane region" description="Helical" evidence="1">
    <location>
        <begin position="6"/>
        <end position="27"/>
    </location>
</feature>
<evidence type="ECO:0000313" key="3">
    <source>
        <dbReference type="Proteomes" id="UP001170959"/>
    </source>
</evidence>
<protein>
    <submittedName>
        <fullName evidence="2">Uncharacterized protein</fullName>
    </submittedName>
</protein>
<reference evidence="2" key="1">
    <citation type="submission" date="2020-06" db="EMBL/GenBank/DDBJ databases">
        <authorList>
            <person name="Dong N."/>
        </authorList>
    </citation>
    <scope>NUCLEOTIDE SEQUENCE</scope>
    <source>
        <strain evidence="2">R655-4</strain>
    </source>
</reference>
<dbReference type="EMBL" id="JACAGJ010000014">
    <property type="protein sequence ID" value="MDM1074301.1"/>
    <property type="molecule type" value="Genomic_DNA"/>
</dbReference>
<proteinExistence type="predicted"/>
<keyword evidence="1" id="KW-1133">Transmembrane helix</keyword>
<name>A0AAJ1V996_9FLAO</name>
<accession>A0AAJ1V996</accession>
<evidence type="ECO:0000313" key="2">
    <source>
        <dbReference type="EMBL" id="MDM1074301.1"/>
    </source>
</evidence>
<gene>
    <name evidence="2" type="ORF">HX001_17595</name>
</gene>
<keyword evidence="1" id="KW-0812">Transmembrane</keyword>
<comment type="caution">
    <text evidence="2">The sequence shown here is derived from an EMBL/GenBank/DDBJ whole genome shotgun (WGS) entry which is preliminary data.</text>
</comment>
<organism evidence="2 3">
    <name type="scientific">Empedobacter brevis</name>
    <dbReference type="NCBI Taxonomy" id="247"/>
    <lineage>
        <taxon>Bacteria</taxon>
        <taxon>Pseudomonadati</taxon>
        <taxon>Bacteroidota</taxon>
        <taxon>Flavobacteriia</taxon>
        <taxon>Flavobacteriales</taxon>
        <taxon>Weeksellaceae</taxon>
        <taxon>Empedobacter</taxon>
    </lineage>
</organism>
<evidence type="ECO:0000256" key="1">
    <source>
        <dbReference type="SAM" id="Phobius"/>
    </source>
</evidence>
<dbReference type="AlphaFoldDB" id="A0AAJ1V996"/>